<reference evidence="1 2" key="1">
    <citation type="submission" date="2009-04" db="EMBL/GenBank/DDBJ databases">
        <authorList>
            <person name="Reysenbach A.-L."/>
            <person name="Heidelberg J.F."/>
            <person name="Nelson W.C."/>
        </authorList>
    </citation>
    <scope>NUCLEOTIDE SEQUENCE [LARGE SCALE GENOMIC DNA]</scope>
    <source>
        <strain evidence="1 2">SS-5</strain>
    </source>
</reference>
<dbReference type="EMBL" id="ABZS01000191">
    <property type="protein sequence ID" value="EEP59912.1"/>
    <property type="molecule type" value="Genomic_DNA"/>
</dbReference>
<proteinExistence type="predicted"/>
<gene>
    <name evidence="1" type="ORF">SULYE_1593</name>
</gene>
<name>C4FLY9_9AQUI</name>
<accession>C4FLY9</accession>
<sequence>TLTPQIFYQYSKELSNPHGSDVICEICACLISLINFLTHTVQM</sequence>
<dbReference type="Proteomes" id="UP000005540">
    <property type="component" value="Unassembled WGS sequence"/>
</dbReference>
<evidence type="ECO:0000313" key="1">
    <source>
        <dbReference type="EMBL" id="EEP59912.1"/>
    </source>
</evidence>
<organism evidence="1 2">
    <name type="scientific">Sulfurihydrogenibium yellowstonense SS-5</name>
    <dbReference type="NCBI Taxonomy" id="432331"/>
    <lineage>
        <taxon>Bacteria</taxon>
        <taxon>Pseudomonadati</taxon>
        <taxon>Aquificota</taxon>
        <taxon>Aquificia</taxon>
        <taxon>Aquificales</taxon>
        <taxon>Hydrogenothermaceae</taxon>
        <taxon>Sulfurihydrogenibium</taxon>
    </lineage>
</organism>
<protein>
    <submittedName>
        <fullName evidence="1">Uncharacterized protein</fullName>
    </submittedName>
</protein>
<keyword evidence="2" id="KW-1185">Reference proteome</keyword>
<dbReference type="AlphaFoldDB" id="C4FLY9"/>
<feature type="non-terminal residue" evidence="1">
    <location>
        <position position="1"/>
    </location>
</feature>
<evidence type="ECO:0000313" key="2">
    <source>
        <dbReference type="Proteomes" id="UP000005540"/>
    </source>
</evidence>
<comment type="caution">
    <text evidence="1">The sequence shown here is derived from an EMBL/GenBank/DDBJ whole genome shotgun (WGS) entry which is preliminary data.</text>
</comment>